<dbReference type="PROSITE" id="PS51184">
    <property type="entry name" value="JMJC"/>
    <property type="match status" value="1"/>
</dbReference>
<feature type="region of interest" description="Disordered" evidence="13">
    <location>
        <begin position="502"/>
        <end position="632"/>
    </location>
</feature>
<feature type="compositionally biased region" description="Low complexity" evidence="13">
    <location>
        <begin position="587"/>
        <end position="602"/>
    </location>
</feature>
<keyword evidence="11" id="KW-0539">Nucleus</keyword>
<dbReference type="InterPro" id="IPR050690">
    <property type="entry name" value="JHDM1_Histone_Demethylase"/>
</dbReference>
<keyword evidence="9" id="KW-0805">Transcription regulation</keyword>
<keyword evidence="5" id="KW-0156">Chromatin regulator</keyword>
<dbReference type="Pfam" id="PF17811">
    <property type="entry name" value="JHD"/>
    <property type="match status" value="1"/>
</dbReference>
<dbReference type="InterPro" id="IPR019786">
    <property type="entry name" value="Zinc_finger_PHD-type_CS"/>
</dbReference>
<name>A0A8J2KJ55_9HEXA</name>
<dbReference type="PROSITE" id="PS01359">
    <property type="entry name" value="ZF_PHD_1"/>
    <property type="match status" value="1"/>
</dbReference>
<evidence type="ECO:0000313" key="16">
    <source>
        <dbReference type="EMBL" id="CAG7785987.1"/>
    </source>
</evidence>
<feature type="compositionally biased region" description="Polar residues" evidence="13">
    <location>
        <begin position="564"/>
        <end position="577"/>
    </location>
</feature>
<sequence length="950" mass="107907">MEQLQLAKMMFLEDELVPETEASIEVTSEPLYCLCQEPWDKHNRRFMIQCDHCKDWFHGSCIKLQEHASHDIEKYHCPRCVPLVGPSQNKDVYNYHRHDYADKEAGKKPIQAGTQVFIEKLKEKTFPSADPVVIKLRGNNLTLPHLTHKGFNRPIVVESSEGLGLKVPPETFTVRDVERYVGSERMLDVIDVQRQTDVKMTMREFADYFCSPARNKLYNLISLEFSKTNLNKLVEAPYITRKLDWVFNSWPNDLDEEIAQRPEVSKYCLVSTKDSYTDFHIDFGGTSVWYHILWGEKIFYLIEPTPANIALYARWMASTEQYESFFADSVDFCYRCVLKKGQTLFIPTGWIHAVLTPMDSLVFGGNFLHSLNMELQLQVYEIEKRLKVPAKYLFPGFEATHWFAAERVVDDLQTLNKIGNIPPHILSGAKALLSALRLWFSDKLITGPNYIGKYRREFIPPNINPHRILKDLTREVRMADKRCIPLKAAQHLIKSEEKLVTAKSGNNSGSKGKTNKLLGGTKDDSGDCMDVSSTSDSSVPSPSKNHSIVYEITKPRKDSHKVSKQSGSQPETVQKQVTPIKLKLTMSSRSSSQESDVFSSQSPKFRNGGDNIMKIDSDRHNQESSGQKDHLPKLRLSLSAGEGRVEMIESEPYADCAEPDLYIADSDNDLQIDTDEERPPSEDKNVHSRLKSKKRHKGKCRKKNERNLVLDQMLAGTLDGINELIKSANYTEKINAFAKDSSPMVKESFQDMLTMGEEVRPKRGKAKRNFNSSQSGFDAFDDTIEKVHQDDDFIYLPLAYSDDEGKSTKSKKSRREDDDTWSPRIKVGQLNPREHLPSRVGAKRKHVEKGLEKAAAKLATIPEKHEKRKYKARKKQLDTVDTSSRGDEKSNPPNTADKPGTSSAKLNHASPGRPPTGKPGVNAQRKPKKGMATPKQRLGKILGIHKFTKF</sequence>
<evidence type="ECO:0000256" key="6">
    <source>
        <dbReference type="ARBA" id="ARBA00022964"/>
    </source>
</evidence>
<proteinExistence type="predicted"/>
<evidence type="ECO:0000256" key="2">
    <source>
        <dbReference type="ARBA" id="ARBA00022723"/>
    </source>
</evidence>
<protein>
    <submittedName>
        <fullName evidence="16">Uncharacterized protein</fullName>
    </submittedName>
</protein>
<reference evidence="16" key="1">
    <citation type="submission" date="2021-06" db="EMBL/GenBank/DDBJ databases">
        <authorList>
            <person name="Hodson N. C."/>
            <person name="Mongue J. A."/>
            <person name="Jaron S. K."/>
        </authorList>
    </citation>
    <scope>NUCLEOTIDE SEQUENCE</scope>
</reference>
<feature type="compositionally biased region" description="Basic and acidic residues" evidence="13">
    <location>
        <begin position="677"/>
        <end position="686"/>
    </location>
</feature>
<dbReference type="Proteomes" id="UP000708208">
    <property type="component" value="Unassembled WGS sequence"/>
</dbReference>
<comment type="subcellular location">
    <subcellularLocation>
        <location evidence="1">Nucleus</location>
    </subcellularLocation>
</comment>
<dbReference type="OrthoDB" id="5876800at2759"/>
<dbReference type="CDD" id="cd15554">
    <property type="entry name" value="PHD_PHF2_like"/>
    <property type="match status" value="1"/>
</dbReference>
<evidence type="ECO:0000256" key="1">
    <source>
        <dbReference type="ARBA" id="ARBA00004123"/>
    </source>
</evidence>
<feature type="compositionally biased region" description="Basic and acidic residues" evidence="13">
    <location>
        <begin position="613"/>
        <end position="632"/>
    </location>
</feature>
<dbReference type="Pfam" id="PF02373">
    <property type="entry name" value="JmjC"/>
    <property type="match status" value="1"/>
</dbReference>
<keyword evidence="8" id="KW-0408">Iron</keyword>
<gene>
    <name evidence="16" type="ORF">AFUS01_LOCUS24576</name>
</gene>
<evidence type="ECO:0000256" key="11">
    <source>
        <dbReference type="ARBA" id="ARBA00023242"/>
    </source>
</evidence>
<evidence type="ECO:0000256" key="3">
    <source>
        <dbReference type="ARBA" id="ARBA00022771"/>
    </source>
</evidence>
<dbReference type="InterPro" id="IPR001965">
    <property type="entry name" value="Znf_PHD"/>
</dbReference>
<evidence type="ECO:0000259" key="15">
    <source>
        <dbReference type="PROSITE" id="PS51184"/>
    </source>
</evidence>
<dbReference type="AlphaFoldDB" id="A0A8J2KJ55"/>
<evidence type="ECO:0000256" key="9">
    <source>
        <dbReference type="ARBA" id="ARBA00023015"/>
    </source>
</evidence>
<feature type="compositionally biased region" description="Low complexity" evidence="13">
    <location>
        <begin position="508"/>
        <end position="520"/>
    </location>
</feature>
<dbReference type="PROSITE" id="PS50016">
    <property type="entry name" value="ZF_PHD_2"/>
    <property type="match status" value="1"/>
</dbReference>
<dbReference type="InterPro" id="IPR019787">
    <property type="entry name" value="Znf_PHD-finger"/>
</dbReference>
<keyword evidence="17" id="KW-1185">Reference proteome</keyword>
<keyword evidence="7" id="KW-0560">Oxidoreductase</keyword>
<evidence type="ECO:0000256" key="5">
    <source>
        <dbReference type="ARBA" id="ARBA00022853"/>
    </source>
</evidence>
<dbReference type="InterPro" id="IPR003347">
    <property type="entry name" value="JmjC_dom"/>
</dbReference>
<evidence type="ECO:0000256" key="10">
    <source>
        <dbReference type="ARBA" id="ARBA00023163"/>
    </source>
</evidence>
<keyword evidence="10" id="KW-0804">Transcription</keyword>
<feature type="domain" description="JmjC" evidence="15">
    <location>
        <begin position="225"/>
        <end position="384"/>
    </location>
</feature>
<feature type="compositionally biased region" description="Low complexity" evidence="13">
    <location>
        <begin position="530"/>
        <end position="543"/>
    </location>
</feature>
<feature type="region of interest" description="Disordered" evidence="13">
    <location>
        <begin position="803"/>
        <end position="950"/>
    </location>
</feature>
<dbReference type="PANTHER" id="PTHR23123">
    <property type="entry name" value="PHD/F-BOX CONTAINING PROTEIN"/>
    <property type="match status" value="1"/>
</dbReference>
<dbReference type="InterPro" id="IPR041070">
    <property type="entry name" value="JHD"/>
</dbReference>
<evidence type="ECO:0000256" key="4">
    <source>
        <dbReference type="ARBA" id="ARBA00022833"/>
    </source>
</evidence>
<dbReference type="GO" id="GO:0005634">
    <property type="term" value="C:nucleus"/>
    <property type="evidence" value="ECO:0007669"/>
    <property type="project" value="UniProtKB-SubCell"/>
</dbReference>
<dbReference type="GO" id="GO:0006325">
    <property type="term" value="P:chromatin organization"/>
    <property type="evidence" value="ECO:0007669"/>
    <property type="project" value="UniProtKB-KW"/>
</dbReference>
<evidence type="ECO:0000256" key="13">
    <source>
        <dbReference type="SAM" id="MobiDB-lite"/>
    </source>
</evidence>
<dbReference type="GO" id="GO:0051213">
    <property type="term" value="F:dioxygenase activity"/>
    <property type="evidence" value="ECO:0007669"/>
    <property type="project" value="UniProtKB-KW"/>
</dbReference>
<feature type="domain" description="PHD-type" evidence="14">
    <location>
        <begin position="30"/>
        <end position="83"/>
    </location>
</feature>
<evidence type="ECO:0000313" key="17">
    <source>
        <dbReference type="Proteomes" id="UP000708208"/>
    </source>
</evidence>
<keyword evidence="6" id="KW-0223">Dioxygenase</keyword>
<dbReference type="GO" id="GO:0008270">
    <property type="term" value="F:zinc ion binding"/>
    <property type="evidence" value="ECO:0007669"/>
    <property type="project" value="UniProtKB-KW"/>
</dbReference>
<evidence type="ECO:0000256" key="12">
    <source>
        <dbReference type="PROSITE-ProRule" id="PRU00146"/>
    </source>
</evidence>
<dbReference type="SMART" id="SM00558">
    <property type="entry name" value="JmjC"/>
    <property type="match status" value="1"/>
</dbReference>
<comment type="caution">
    <text evidence="16">The sequence shown here is derived from an EMBL/GenBank/DDBJ whole genome shotgun (WGS) entry which is preliminary data.</text>
</comment>
<evidence type="ECO:0000256" key="8">
    <source>
        <dbReference type="ARBA" id="ARBA00023004"/>
    </source>
</evidence>
<keyword evidence="2" id="KW-0479">Metal-binding</keyword>
<organism evidence="16 17">
    <name type="scientific">Allacma fusca</name>
    <dbReference type="NCBI Taxonomy" id="39272"/>
    <lineage>
        <taxon>Eukaryota</taxon>
        <taxon>Metazoa</taxon>
        <taxon>Ecdysozoa</taxon>
        <taxon>Arthropoda</taxon>
        <taxon>Hexapoda</taxon>
        <taxon>Collembola</taxon>
        <taxon>Symphypleona</taxon>
        <taxon>Sminthuridae</taxon>
        <taxon>Allacma</taxon>
    </lineage>
</organism>
<dbReference type="Pfam" id="PF00628">
    <property type="entry name" value="PHD"/>
    <property type="match status" value="1"/>
</dbReference>
<evidence type="ECO:0000259" key="14">
    <source>
        <dbReference type="PROSITE" id="PS50016"/>
    </source>
</evidence>
<feature type="region of interest" description="Disordered" evidence="13">
    <location>
        <begin position="671"/>
        <end position="700"/>
    </location>
</feature>
<feature type="compositionally biased region" description="Basic residues" evidence="13">
    <location>
        <begin position="687"/>
        <end position="700"/>
    </location>
</feature>
<accession>A0A8J2KJ55</accession>
<dbReference type="EMBL" id="CAJVCH010308311">
    <property type="protein sequence ID" value="CAG7785987.1"/>
    <property type="molecule type" value="Genomic_DNA"/>
</dbReference>
<evidence type="ECO:0000256" key="7">
    <source>
        <dbReference type="ARBA" id="ARBA00023002"/>
    </source>
</evidence>
<dbReference type="SMART" id="SM00249">
    <property type="entry name" value="PHD"/>
    <property type="match status" value="1"/>
</dbReference>
<keyword evidence="3 12" id="KW-0863">Zinc-finger</keyword>
<keyword evidence="4" id="KW-0862">Zinc</keyword>